<feature type="transmembrane region" description="Helical" evidence="11">
    <location>
        <begin position="165"/>
        <end position="193"/>
    </location>
</feature>
<evidence type="ECO:0000256" key="10">
    <source>
        <dbReference type="ARBA" id="ARBA00023310"/>
    </source>
</evidence>
<keyword evidence="4" id="KW-0138">CF(0)</keyword>
<comment type="subcellular location">
    <subcellularLocation>
        <location evidence="1">Membrane</location>
        <topology evidence="1">Multi-pass membrane protein</topology>
    </subcellularLocation>
</comment>
<dbReference type="GO" id="GO:1902600">
    <property type="term" value="P:proton transmembrane transport"/>
    <property type="evidence" value="ECO:0007669"/>
    <property type="project" value="UniProtKB-KW"/>
</dbReference>
<sequence length="237" mass="26983">MVDIFSFWDYPVGMGYILSLMCLLSSAIFIFMVGMTNFWYSSVNISSMLGAVSKKFSAEVNQSQVQSISGTNGVVVGLFFFTFIYVFGIFSPWCYPLGVHTVMITGVSLSMWITGILCNMLGEDIIYVGHFCLPSESLGLSGVMSDVELISKFLQWITVSLRLSLNMIVGTFMITGVFNFVGVSESIFCFTFLSGMSVISYMKIFYYLGFWFVCFFMWISYYIFTSFFYMYFYGNFI</sequence>
<dbReference type="GO" id="GO:0006754">
    <property type="term" value="P:ATP biosynthetic process"/>
    <property type="evidence" value="ECO:0007669"/>
    <property type="project" value="UniProtKB-KW"/>
</dbReference>
<evidence type="ECO:0000256" key="7">
    <source>
        <dbReference type="ARBA" id="ARBA00022989"/>
    </source>
</evidence>
<organism evidence="12">
    <name type="scientific">Conchocele cf. bisecta HPD1644</name>
    <dbReference type="NCBI Taxonomy" id="1872713"/>
    <lineage>
        <taxon>Eukaryota</taxon>
        <taxon>Metazoa</taxon>
        <taxon>Spiralia</taxon>
        <taxon>Lophotrochozoa</taxon>
        <taxon>Mollusca</taxon>
        <taxon>Bivalvia</taxon>
        <taxon>Autobranchia</taxon>
        <taxon>Heteroconchia</taxon>
        <taxon>Euheterodonta</taxon>
        <taxon>Imparidentia</taxon>
        <taxon>Lucinida</taxon>
        <taxon>Thyasiroidea</taxon>
        <taxon>Thyasiridae</taxon>
        <taxon>Conchocele</taxon>
    </lineage>
</organism>
<evidence type="ECO:0000256" key="9">
    <source>
        <dbReference type="ARBA" id="ARBA00023136"/>
    </source>
</evidence>
<keyword evidence="3" id="KW-0813">Transport</keyword>
<accession>A0A1B4WRJ5</accession>
<dbReference type="InterPro" id="IPR035908">
    <property type="entry name" value="F0_ATP_A_sf"/>
</dbReference>
<feature type="transmembrane region" description="Helical" evidence="11">
    <location>
        <begin position="16"/>
        <end position="40"/>
    </location>
</feature>
<feature type="transmembrane region" description="Helical" evidence="11">
    <location>
        <begin position="97"/>
        <end position="118"/>
    </location>
</feature>
<gene>
    <name evidence="12" type="primary">ATP6</name>
</gene>
<evidence type="ECO:0000256" key="3">
    <source>
        <dbReference type="ARBA" id="ARBA00022448"/>
    </source>
</evidence>
<keyword evidence="12" id="KW-0496">Mitochondrion</keyword>
<keyword evidence="10" id="KW-0066">ATP synthesis</keyword>
<evidence type="ECO:0000256" key="1">
    <source>
        <dbReference type="ARBA" id="ARBA00004141"/>
    </source>
</evidence>
<keyword evidence="5 11" id="KW-0812">Transmembrane</keyword>
<feature type="transmembrane region" description="Helical" evidence="11">
    <location>
        <begin position="73"/>
        <end position="91"/>
    </location>
</feature>
<comment type="similarity">
    <text evidence="2">Belongs to the ATPase A chain family.</text>
</comment>
<keyword evidence="7 11" id="KW-1133">Transmembrane helix</keyword>
<dbReference type="GO" id="GO:0045259">
    <property type="term" value="C:proton-transporting ATP synthase complex"/>
    <property type="evidence" value="ECO:0007669"/>
    <property type="project" value="UniProtKB-KW"/>
</dbReference>
<feature type="transmembrane region" description="Helical" evidence="11">
    <location>
        <begin position="205"/>
        <end position="232"/>
    </location>
</feature>
<geneLocation type="mitochondrion" evidence="12"/>
<evidence type="ECO:0000256" key="8">
    <source>
        <dbReference type="ARBA" id="ARBA00023065"/>
    </source>
</evidence>
<dbReference type="SUPFAM" id="SSF81336">
    <property type="entry name" value="F1F0 ATP synthase subunit A"/>
    <property type="match status" value="1"/>
</dbReference>
<proteinExistence type="inferred from homology"/>
<evidence type="ECO:0000256" key="11">
    <source>
        <dbReference type="SAM" id="Phobius"/>
    </source>
</evidence>
<dbReference type="EMBL" id="LC126312">
    <property type="protein sequence ID" value="BAV25172.1"/>
    <property type="molecule type" value="Genomic_DNA"/>
</dbReference>
<keyword evidence="8" id="KW-0406">Ion transport</keyword>
<protein>
    <submittedName>
        <fullName evidence="12">ATP synthase Fo subunit 6</fullName>
    </submittedName>
</protein>
<name>A0A1B4WRJ5_9BIVA</name>
<dbReference type="AlphaFoldDB" id="A0A1B4WRJ5"/>
<evidence type="ECO:0000256" key="4">
    <source>
        <dbReference type="ARBA" id="ARBA00022547"/>
    </source>
</evidence>
<keyword evidence="9 11" id="KW-0472">Membrane</keyword>
<evidence type="ECO:0000256" key="5">
    <source>
        <dbReference type="ARBA" id="ARBA00022692"/>
    </source>
</evidence>
<evidence type="ECO:0000256" key="6">
    <source>
        <dbReference type="ARBA" id="ARBA00022781"/>
    </source>
</evidence>
<reference evidence="12" key="1">
    <citation type="journal article" date="2017" name="Mar. Genomics">
        <title>Updated mitochondrial phylogeny of Pteriomorph and Heterodont Bivalvia, including deep-sea chemosymbiotic Bathymodiolus mussels, vesicomyid clams and the thyasirid clam Conchocele cf. bisecta.</title>
        <authorList>
            <person name="Ozawa G."/>
            <person name="Shimamura S."/>
            <person name="Takaki Y."/>
            <person name="Yokobori S."/>
            <person name="Ohara Y."/>
            <person name="Takishita K."/>
            <person name="Maruyama T."/>
            <person name="Fujikura K."/>
            <person name="Yoshida T."/>
        </authorList>
    </citation>
    <scope>NUCLEOTIDE SEQUENCE</scope>
</reference>
<evidence type="ECO:0000313" key="12">
    <source>
        <dbReference type="EMBL" id="BAV25172.1"/>
    </source>
</evidence>
<keyword evidence="6" id="KW-0375">Hydrogen ion transport</keyword>
<evidence type="ECO:0000256" key="2">
    <source>
        <dbReference type="ARBA" id="ARBA00006810"/>
    </source>
</evidence>